<feature type="compositionally biased region" description="Basic and acidic residues" evidence="2">
    <location>
        <begin position="8"/>
        <end position="33"/>
    </location>
</feature>
<keyword evidence="1" id="KW-0175">Coiled coil</keyword>
<accession>A0AA48LX16</accession>
<dbReference type="InterPro" id="IPR006597">
    <property type="entry name" value="Sel1-like"/>
</dbReference>
<feature type="coiled-coil region" evidence="1">
    <location>
        <begin position="973"/>
        <end position="1017"/>
    </location>
</feature>
<feature type="compositionally biased region" description="Acidic residues" evidence="2">
    <location>
        <begin position="34"/>
        <end position="50"/>
    </location>
</feature>
<dbReference type="EMBL" id="OY288114">
    <property type="protein sequence ID" value="CAJ0850958.1"/>
    <property type="molecule type" value="Genomic_DNA"/>
</dbReference>
<dbReference type="Pfam" id="PF08238">
    <property type="entry name" value="Sel1"/>
    <property type="match status" value="4"/>
</dbReference>
<dbReference type="Gene3D" id="1.25.40.10">
    <property type="entry name" value="Tetratricopeptide repeat domain"/>
    <property type="match status" value="1"/>
</dbReference>
<feature type="region of interest" description="Disordered" evidence="2">
    <location>
        <begin position="372"/>
        <end position="420"/>
    </location>
</feature>
<feature type="region of interest" description="Disordered" evidence="2">
    <location>
        <begin position="310"/>
        <end position="340"/>
    </location>
</feature>
<feature type="compositionally biased region" description="Basic and acidic residues" evidence="2">
    <location>
        <begin position="72"/>
        <end position="164"/>
    </location>
</feature>
<feature type="compositionally biased region" description="Pro residues" evidence="2">
    <location>
        <begin position="401"/>
        <end position="415"/>
    </location>
</feature>
<sequence>MTKALSRKYREFDAEARRAARAEARRSGRRLGEWLDEAAEDDDHYDDDDAGDRVDAVARRLARSGGPSGARARRDEERAPRRWRDESRNVARRDRDEPDDQPRRPRDDSDFTPRRESEQADERPRRWRDDAQQRRRRDNREEDQPRRWQEEDEAPPRRREPRFDVDDDDEVDRHDSAPRRPRAAHAWREVEDPIDPQEIVADAAAIVGRRIAKSERQTARALDNLAGLVEDGARSRESAEEGLAYLAKRLGRIESRLAEQSSAGDSVKPIRSALARLESRLERLSGTDRVAHVEEALDGLDRRLADIARRLESPPRERDRAPAPETPSAPPPAPPPAPAPVEQELARRAESLSRRHLDETIAEIARRQRALEAMESQAAQPAPLAQPVAPAAPPAAARAPARPPASALPPAPPPRTEAADFAPPRQFAQVQSRLDAITQQLETARRDAAERADHHLVVMRQIESLRRDLNDMSGAIVELAPRASIAAIETALRELSRRIETQRSHGVADELLAPAERIASELCAAIKELDPGPLVRNLHADVQTIGRRLDALQQPGAVNPAAIELLVSQTQEIRSQLAGLAARPLPLEKIEARLVDLTQRVELLTRAGGGAAKAAVAFDMGEVARSIRAIVAEEMSSSFDTFSGRLETLAAKLDGVVADAGGKQRFDELGKRIDDLGYKLATRIAASAAQSPPVDTASLENLVSGLAKKLDTALEQKPNAPAIEEIGRKLDALETRLPDEGAVQSLARIEAAVTRRPAEQQFADLAQRIDGVRETLAQKLEQGGAVPNEYSAIEKLVRGLDRKIESALATGATARDMEPILSQLEQLSHKVDRLDDPIANPKLGALLKSPMTHLKLDDIASRLDHVQTALAAGAKTPDMQPVLSQLEQLSHKVDRLDDPVANARLGAFLQTPAPNPKLDEIASRLDHVQMSLARRADEGARVEARQAELTDLVEQLAARMNIESDSRGDVEALRALEQQISALSQRLDRDDHNSPLLAAVEEKIGALVAQIEDAKSATTLAAEEAVRRATQEILRETSPDADALREAIERELADIRTLHDESGQRTHETLLAVHETLERVVDRLAMFEDELGELRASPTAKTAKAVQKGRAPELAGQPRPPQKTADDLGELMIAAAEKKPRRPAVAEAVPAPERAAEPVQMDFIAAARRAAQQAARDAQAAEKAHVARRAAAVAGGADGADAEAACGKSVGLAALKRPLLLGLGAVVLMVGAYQIARIGVDGADSWRQDHPHAKVAPTVGEESAAPADKSNKRASNGDTAPSPAEPAKSGQPQAAAPATQTAPAPRMILPQGGNQPLDKTPVGSIGIGGLNPLAPPQHHDPVNVIRVLAEQGNPAAQFELAVRSAEGRGLPRDPKLAAQWFEKAAAQGLAPAQYRLGSLYEKGVGVERDHARARKLYLSAAGAGNARAMHNLAVMLAEGGDGGKPDYAAASEWFRKAGELGVRDSQFNLAILYARGLGVSQSLVQSYLWFSAAAAQGDADADKKREEVGARLDSKELAAAKAAAAAFRVKEAPRAANEVAPPAGGWENVRLPTPAQKPAQKPKISVI</sequence>
<feature type="region of interest" description="Disordered" evidence="2">
    <location>
        <begin position="1246"/>
        <end position="1319"/>
    </location>
</feature>
<feature type="compositionally biased region" description="Low complexity" evidence="2">
    <location>
        <begin position="1291"/>
        <end position="1305"/>
    </location>
</feature>
<reference evidence="3" key="1">
    <citation type="submission" date="2023-07" db="EMBL/GenBank/DDBJ databases">
        <authorList>
            <person name="Pelsma A.J. K."/>
        </authorList>
    </citation>
    <scope>NUCLEOTIDE SEQUENCE</scope>
</reference>
<evidence type="ECO:0000256" key="1">
    <source>
        <dbReference type="SAM" id="Coils"/>
    </source>
</evidence>
<feature type="region of interest" description="Disordered" evidence="2">
    <location>
        <begin position="1098"/>
        <end position="1125"/>
    </location>
</feature>
<proteinExistence type="predicted"/>
<dbReference type="SUPFAM" id="SSF81901">
    <property type="entry name" value="HCP-like"/>
    <property type="match status" value="1"/>
</dbReference>
<dbReference type="SMART" id="SM00671">
    <property type="entry name" value="SEL1"/>
    <property type="match status" value="4"/>
</dbReference>
<dbReference type="PANTHER" id="PTHR11102:SF160">
    <property type="entry name" value="ERAD-ASSOCIATED E3 UBIQUITIN-PROTEIN LIGASE COMPONENT HRD3"/>
    <property type="match status" value="1"/>
</dbReference>
<protein>
    <recommendedName>
        <fullName evidence="4">Localization factor PodJL</fullName>
    </recommendedName>
</protein>
<feature type="coiled-coil region" evidence="1">
    <location>
        <begin position="1041"/>
        <end position="1097"/>
    </location>
</feature>
<feature type="compositionally biased region" description="Low complexity" evidence="2">
    <location>
        <begin position="378"/>
        <end position="400"/>
    </location>
</feature>
<dbReference type="InterPro" id="IPR050767">
    <property type="entry name" value="Sel1_AlgK"/>
</dbReference>
<name>A0AA48LX16_9ZZZZ</name>
<gene>
    <name evidence="3" type="ORF">AMST5_00346</name>
</gene>
<feature type="compositionally biased region" description="Basic and acidic residues" evidence="2">
    <location>
        <begin position="310"/>
        <end position="322"/>
    </location>
</feature>
<feature type="region of interest" description="Disordered" evidence="2">
    <location>
        <begin position="1537"/>
        <end position="1567"/>
    </location>
</feature>
<evidence type="ECO:0000313" key="3">
    <source>
        <dbReference type="EMBL" id="CAJ0850958.1"/>
    </source>
</evidence>
<organism evidence="3">
    <name type="scientific">freshwater sediment metagenome</name>
    <dbReference type="NCBI Taxonomy" id="556182"/>
    <lineage>
        <taxon>unclassified sequences</taxon>
        <taxon>metagenomes</taxon>
        <taxon>ecological metagenomes</taxon>
    </lineage>
</organism>
<evidence type="ECO:0008006" key="4">
    <source>
        <dbReference type="Google" id="ProtNLM"/>
    </source>
</evidence>
<evidence type="ECO:0000256" key="2">
    <source>
        <dbReference type="SAM" id="MobiDB-lite"/>
    </source>
</evidence>
<feature type="compositionally biased region" description="Low complexity" evidence="2">
    <location>
        <begin position="1554"/>
        <end position="1567"/>
    </location>
</feature>
<feature type="compositionally biased region" description="Pro residues" evidence="2">
    <location>
        <begin position="324"/>
        <end position="339"/>
    </location>
</feature>
<dbReference type="InterPro" id="IPR011990">
    <property type="entry name" value="TPR-like_helical_dom_sf"/>
</dbReference>
<dbReference type="PANTHER" id="PTHR11102">
    <property type="entry name" value="SEL-1-LIKE PROTEIN"/>
    <property type="match status" value="1"/>
</dbReference>
<feature type="region of interest" description="Disordered" evidence="2">
    <location>
        <begin position="1"/>
        <end position="195"/>
    </location>
</feature>